<reference evidence="3 4" key="1">
    <citation type="journal article" date="2013" name="ISME J.">
        <title>A metabolic model for members of the genus Tetrasphaera involved in enhanced biological phosphorus removal.</title>
        <authorList>
            <person name="Kristiansen R."/>
            <person name="Nguyen H.T.T."/>
            <person name="Saunders A.M."/>
            <person name="Nielsen J.L."/>
            <person name="Wimmer R."/>
            <person name="Le V.Q."/>
            <person name="McIlroy S.J."/>
            <person name="Petrovski S."/>
            <person name="Seviour R.J."/>
            <person name="Calteau A."/>
            <person name="Nielsen K.L."/>
            <person name="Nielsen P.H."/>
        </authorList>
    </citation>
    <scope>NUCLEOTIDE SEQUENCE [LARGE SCALE GENOMIC DNA]</scope>
    <source>
        <strain evidence="3 4">Ben110</strain>
    </source>
</reference>
<dbReference type="RefSeq" id="WP_048700842.1">
    <property type="nucleotide sequence ID" value="NZ_HG764815.1"/>
</dbReference>
<keyword evidence="1" id="KW-1133">Transmembrane helix</keyword>
<evidence type="ECO:0000259" key="2">
    <source>
        <dbReference type="Pfam" id="PF11127"/>
    </source>
</evidence>
<sequence length="81" mass="8315">MRLHWTINITPAERIARVVVGTLAAIVGLVLLTGATSGIAVLLDGLLVLAGLDFVVTGALGHCPLYAKLGHMPASLKGKTS</sequence>
<dbReference type="Pfam" id="PF11127">
    <property type="entry name" value="YgaP-like_TM"/>
    <property type="match status" value="1"/>
</dbReference>
<keyword evidence="1" id="KW-0472">Membrane</keyword>
<protein>
    <recommendedName>
        <fullName evidence="2">Inner membrane protein YgaP-like transmembrane domain-containing protein</fullName>
    </recommendedName>
</protein>
<feature type="domain" description="Inner membrane protein YgaP-like transmembrane" evidence="2">
    <location>
        <begin position="7"/>
        <end position="71"/>
    </location>
</feature>
<dbReference type="STRING" id="1193182.BN11_520006"/>
<keyword evidence="1" id="KW-0812">Transmembrane</keyword>
<organism evidence="3 4">
    <name type="scientific">Nostocoides australiense Ben110</name>
    <dbReference type="NCBI Taxonomy" id="1193182"/>
    <lineage>
        <taxon>Bacteria</taxon>
        <taxon>Bacillati</taxon>
        <taxon>Actinomycetota</taxon>
        <taxon>Actinomycetes</taxon>
        <taxon>Micrococcales</taxon>
        <taxon>Intrasporangiaceae</taxon>
        <taxon>Nostocoides</taxon>
    </lineage>
</organism>
<evidence type="ECO:0000313" key="4">
    <source>
        <dbReference type="Proteomes" id="UP000035763"/>
    </source>
</evidence>
<proteinExistence type="predicted"/>
<accession>W6K211</accession>
<dbReference type="AlphaFoldDB" id="W6K211"/>
<gene>
    <name evidence="3" type="ORF">BN11_520006</name>
</gene>
<comment type="caution">
    <text evidence="3">The sequence shown here is derived from an EMBL/GenBank/DDBJ whole genome shotgun (WGS) entry which is preliminary data.</text>
</comment>
<feature type="transmembrane region" description="Helical" evidence="1">
    <location>
        <begin position="46"/>
        <end position="67"/>
    </location>
</feature>
<evidence type="ECO:0000256" key="1">
    <source>
        <dbReference type="SAM" id="Phobius"/>
    </source>
</evidence>
<dbReference type="InterPro" id="IPR021309">
    <property type="entry name" value="YgaP-like_TM"/>
</dbReference>
<dbReference type="Proteomes" id="UP000035763">
    <property type="component" value="Unassembled WGS sequence"/>
</dbReference>
<dbReference type="EMBL" id="CAJA01000468">
    <property type="protein sequence ID" value="CCH75131.1"/>
    <property type="molecule type" value="Genomic_DNA"/>
</dbReference>
<dbReference type="OrthoDB" id="3829866at2"/>
<name>W6K211_9MICO</name>
<evidence type="ECO:0000313" key="3">
    <source>
        <dbReference type="EMBL" id="CCH75131.1"/>
    </source>
</evidence>
<feature type="transmembrane region" description="Helical" evidence="1">
    <location>
        <begin position="20"/>
        <end position="40"/>
    </location>
</feature>
<keyword evidence="4" id="KW-1185">Reference proteome</keyword>